<evidence type="ECO:0000313" key="2">
    <source>
        <dbReference type="Proteomes" id="UP000029055"/>
    </source>
</evidence>
<proteinExistence type="predicted"/>
<dbReference type="STRING" id="77635.BISU_0650"/>
<dbReference type="Proteomes" id="UP000029055">
    <property type="component" value="Unassembled WGS sequence"/>
</dbReference>
<dbReference type="RefSeq" id="WP_024462750.1">
    <property type="nucleotide sequence ID" value="NZ_CP062939.1"/>
</dbReference>
<evidence type="ECO:0000313" key="1">
    <source>
        <dbReference type="EMBL" id="KFJ04640.1"/>
    </source>
</evidence>
<dbReference type="AlphaFoldDB" id="A0A087EA39"/>
<name>A0A087EA39_9BIFI</name>
<comment type="caution">
    <text evidence="1">The sequence shown here is derived from an EMBL/GenBank/DDBJ whole genome shotgun (WGS) entry which is preliminary data.</text>
</comment>
<organism evidence="1 2">
    <name type="scientific">Bifidobacterium subtile</name>
    <dbReference type="NCBI Taxonomy" id="77635"/>
    <lineage>
        <taxon>Bacteria</taxon>
        <taxon>Bacillati</taxon>
        <taxon>Actinomycetota</taxon>
        <taxon>Actinomycetes</taxon>
        <taxon>Bifidobacteriales</taxon>
        <taxon>Bifidobacteriaceae</taxon>
        <taxon>Bifidobacterium</taxon>
    </lineage>
</organism>
<keyword evidence="2" id="KW-1185">Reference proteome</keyword>
<dbReference type="EMBL" id="JGZR01000003">
    <property type="protein sequence ID" value="KFJ04640.1"/>
    <property type="molecule type" value="Genomic_DNA"/>
</dbReference>
<sequence>MGIIDNILRLVGWSDSASSQPDEPCGQPYITVLPAVPGDLSQPVTVLRRTYERKKRSMINSC</sequence>
<protein>
    <submittedName>
        <fullName evidence="1">Uncharacterized protein</fullName>
    </submittedName>
</protein>
<accession>A0A087EA39</accession>
<reference evidence="1 2" key="1">
    <citation type="submission" date="2014-03" db="EMBL/GenBank/DDBJ databases">
        <title>Genomics of Bifidobacteria.</title>
        <authorList>
            <person name="Ventura M."/>
            <person name="Milani C."/>
            <person name="Lugli G.A."/>
        </authorList>
    </citation>
    <scope>NUCLEOTIDE SEQUENCE [LARGE SCALE GENOMIC DNA]</scope>
    <source>
        <strain evidence="1 2">LMG 11597</strain>
    </source>
</reference>
<gene>
    <name evidence="1" type="ORF">BISU_0650</name>
</gene>